<feature type="domain" description="N-acetyltransferase" evidence="1">
    <location>
        <begin position="3"/>
        <end position="142"/>
    </location>
</feature>
<evidence type="ECO:0000313" key="2">
    <source>
        <dbReference type="EMBL" id="GHF00882.1"/>
    </source>
</evidence>
<keyword evidence="3" id="KW-1185">Reference proteome</keyword>
<dbReference type="Gene3D" id="3.40.630.30">
    <property type="match status" value="1"/>
</dbReference>
<comment type="caution">
    <text evidence="2">The sequence shown here is derived from an EMBL/GenBank/DDBJ whole genome shotgun (WGS) entry which is preliminary data.</text>
</comment>
<reference evidence="3" key="1">
    <citation type="journal article" date="2019" name="Int. J. Syst. Evol. Microbiol.">
        <title>The Global Catalogue of Microorganisms (GCM) 10K type strain sequencing project: providing services to taxonomists for standard genome sequencing and annotation.</title>
        <authorList>
            <consortium name="The Broad Institute Genomics Platform"/>
            <consortium name="The Broad Institute Genome Sequencing Center for Infectious Disease"/>
            <person name="Wu L."/>
            <person name="Ma J."/>
        </authorList>
    </citation>
    <scope>NUCLEOTIDE SEQUENCE [LARGE SCALE GENOMIC DNA]</scope>
    <source>
        <strain evidence="3">CGMCC 1.15922</strain>
    </source>
</reference>
<proteinExistence type="predicted"/>
<dbReference type="PANTHER" id="PTHR43792:SF1">
    <property type="entry name" value="N-ACETYLTRANSFERASE DOMAIN-CONTAINING PROTEIN"/>
    <property type="match status" value="1"/>
</dbReference>
<dbReference type="InterPro" id="IPR016181">
    <property type="entry name" value="Acyl_CoA_acyltransferase"/>
</dbReference>
<dbReference type="InterPro" id="IPR051531">
    <property type="entry name" value="N-acetyltransferase"/>
</dbReference>
<protein>
    <recommendedName>
        <fullName evidence="1">N-acetyltransferase domain-containing protein</fullName>
    </recommendedName>
</protein>
<name>A0ABQ3J172_9GAMM</name>
<accession>A0ABQ3J172</accession>
<gene>
    <name evidence="2" type="ORF">GCM10011501_32940</name>
</gene>
<dbReference type="SUPFAM" id="SSF55729">
    <property type="entry name" value="Acyl-CoA N-acyltransferases (Nat)"/>
    <property type="match status" value="1"/>
</dbReference>
<organism evidence="2 3">
    <name type="scientific">Thalassotalea profundi</name>
    <dbReference type="NCBI Taxonomy" id="2036687"/>
    <lineage>
        <taxon>Bacteria</taxon>
        <taxon>Pseudomonadati</taxon>
        <taxon>Pseudomonadota</taxon>
        <taxon>Gammaproteobacteria</taxon>
        <taxon>Alteromonadales</taxon>
        <taxon>Colwelliaceae</taxon>
        <taxon>Thalassotalea</taxon>
    </lineage>
</organism>
<dbReference type="PANTHER" id="PTHR43792">
    <property type="entry name" value="GNAT FAMILY, PUTATIVE (AFU_ORTHOLOGUE AFUA_3G00765)-RELATED-RELATED"/>
    <property type="match status" value="1"/>
</dbReference>
<evidence type="ECO:0000259" key="1">
    <source>
        <dbReference type="Pfam" id="PF13302"/>
    </source>
</evidence>
<dbReference type="Pfam" id="PF13302">
    <property type="entry name" value="Acetyltransf_3"/>
    <property type="match status" value="1"/>
</dbReference>
<evidence type="ECO:0000313" key="3">
    <source>
        <dbReference type="Proteomes" id="UP000626370"/>
    </source>
</evidence>
<dbReference type="Proteomes" id="UP000626370">
    <property type="component" value="Unassembled WGS sequence"/>
</dbReference>
<dbReference type="InterPro" id="IPR000182">
    <property type="entry name" value="GNAT_dom"/>
</dbReference>
<sequence length="166" mass="19171">MDENNAEELFQLDQDPAVMKFINGGTPSSREQVKTVLIPRMQAYRNAEKGWGLWQVNDTETGEYLGWVLVRPMYFFSDNPEIDNLELGWRFFQSTWGKGYASEAAQHIKQQLSHDKTIKSFSAIADENNLASVGVMKKIGMKYIKTYFHTDPLFECDVVYYQIANH</sequence>
<dbReference type="EMBL" id="BNAH01000016">
    <property type="protein sequence ID" value="GHF00882.1"/>
    <property type="molecule type" value="Genomic_DNA"/>
</dbReference>